<evidence type="ECO:0000256" key="1">
    <source>
        <dbReference type="ARBA" id="ARBA00001946"/>
    </source>
</evidence>
<comment type="caution">
    <text evidence="8">The sequence shown here is derived from an EMBL/GenBank/DDBJ whole genome shotgun (WGS) entry which is preliminary data.</text>
</comment>
<accession>A0ABP9US47</accession>
<dbReference type="Pfam" id="PF00348">
    <property type="entry name" value="polyprenyl_synt"/>
    <property type="match status" value="1"/>
</dbReference>
<name>A0ABP9US47_9BACT</name>
<comment type="cofactor">
    <cofactor evidence="1">
        <name>Mg(2+)</name>
        <dbReference type="ChEBI" id="CHEBI:18420"/>
    </cofactor>
</comment>
<reference evidence="8 9" key="1">
    <citation type="submission" date="2024-02" db="EMBL/GenBank/DDBJ databases">
        <title>Haloferula sargassicola NBRC 104335.</title>
        <authorList>
            <person name="Ichikawa N."/>
            <person name="Katano-Makiyama Y."/>
            <person name="Hidaka K."/>
        </authorList>
    </citation>
    <scope>NUCLEOTIDE SEQUENCE [LARGE SCALE GENOMIC DNA]</scope>
    <source>
        <strain evidence="8 9">NBRC 104335</strain>
    </source>
</reference>
<sequence>MTPDSWWSKRTGCAKALMAESFRQGMGRPDGMERRLAAALGDLLARPGSLTRAVTAYLVGIQMGVPEGRARAMACGIEYLHTASLVFDDLPAMDDARVRRGMPTLHVLHGEGVAMLAALAMINRGYTLLWQGMGQASAGRRELAGEWVDRCLGTHGMIGGQSHDLGGWRDGQSVADVSEVAARKTGDLLRLTIVLPAMVGRGSEREIQLLDRLALLRGLAYQAADDVKDVIGGAGKSAGRDEELGRPNLVAAEGFHNAVARLGRLVEIGDRVQRMLPGPAERWGMLAPLRVGVPEGVEAIGLSLGSAVV</sequence>
<evidence type="ECO:0008006" key="10">
    <source>
        <dbReference type="Google" id="ProtNLM"/>
    </source>
</evidence>
<dbReference type="PANTHER" id="PTHR43281">
    <property type="entry name" value="FARNESYL DIPHOSPHATE SYNTHASE"/>
    <property type="match status" value="1"/>
</dbReference>
<comment type="similarity">
    <text evidence="2 7">Belongs to the FPP/GGPP synthase family.</text>
</comment>
<evidence type="ECO:0000256" key="6">
    <source>
        <dbReference type="ARBA" id="ARBA00023229"/>
    </source>
</evidence>
<gene>
    <name evidence="8" type="ORF">Hsar01_03499</name>
</gene>
<dbReference type="InterPro" id="IPR008949">
    <property type="entry name" value="Isoprenoid_synthase_dom_sf"/>
</dbReference>
<dbReference type="PROSITE" id="PS00723">
    <property type="entry name" value="POLYPRENYL_SYNTHASE_1"/>
    <property type="match status" value="1"/>
</dbReference>
<keyword evidence="4" id="KW-0479">Metal-binding</keyword>
<evidence type="ECO:0000256" key="3">
    <source>
        <dbReference type="ARBA" id="ARBA00022679"/>
    </source>
</evidence>
<keyword evidence="9" id="KW-1185">Reference proteome</keyword>
<evidence type="ECO:0000256" key="5">
    <source>
        <dbReference type="ARBA" id="ARBA00022842"/>
    </source>
</evidence>
<organism evidence="8 9">
    <name type="scientific">Haloferula sargassicola</name>
    <dbReference type="NCBI Taxonomy" id="490096"/>
    <lineage>
        <taxon>Bacteria</taxon>
        <taxon>Pseudomonadati</taxon>
        <taxon>Verrucomicrobiota</taxon>
        <taxon>Verrucomicrobiia</taxon>
        <taxon>Verrucomicrobiales</taxon>
        <taxon>Verrucomicrobiaceae</taxon>
        <taxon>Haloferula</taxon>
    </lineage>
</organism>
<dbReference type="RefSeq" id="WP_353568354.1">
    <property type="nucleotide sequence ID" value="NZ_BAABRI010000022.1"/>
</dbReference>
<dbReference type="Gene3D" id="1.10.600.10">
    <property type="entry name" value="Farnesyl Diphosphate Synthase"/>
    <property type="match status" value="1"/>
</dbReference>
<dbReference type="InterPro" id="IPR033749">
    <property type="entry name" value="Polyprenyl_synt_CS"/>
</dbReference>
<keyword evidence="5" id="KW-0460">Magnesium</keyword>
<keyword evidence="6" id="KW-0414">Isoprene biosynthesis</keyword>
<dbReference type="SUPFAM" id="SSF48576">
    <property type="entry name" value="Terpenoid synthases"/>
    <property type="match status" value="1"/>
</dbReference>
<dbReference type="PANTHER" id="PTHR43281:SF1">
    <property type="entry name" value="FARNESYL DIPHOSPHATE SYNTHASE"/>
    <property type="match status" value="1"/>
</dbReference>
<keyword evidence="3 7" id="KW-0808">Transferase</keyword>
<proteinExistence type="inferred from homology"/>
<evidence type="ECO:0000313" key="8">
    <source>
        <dbReference type="EMBL" id="GAA5484257.1"/>
    </source>
</evidence>
<dbReference type="Proteomes" id="UP001476282">
    <property type="component" value="Unassembled WGS sequence"/>
</dbReference>
<evidence type="ECO:0000256" key="4">
    <source>
        <dbReference type="ARBA" id="ARBA00022723"/>
    </source>
</evidence>
<evidence type="ECO:0000256" key="7">
    <source>
        <dbReference type="RuleBase" id="RU004466"/>
    </source>
</evidence>
<dbReference type="SFLD" id="SFLDS00005">
    <property type="entry name" value="Isoprenoid_Synthase_Type_I"/>
    <property type="match status" value="1"/>
</dbReference>
<evidence type="ECO:0000313" key="9">
    <source>
        <dbReference type="Proteomes" id="UP001476282"/>
    </source>
</evidence>
<protein>
    <recommendedName>
        <fullName evidence="10">Polyprenyl synthetase family protein</fullName>
    </recommendedName>
</protein>
<dbReference type="EMBL" id="BAABRI010000022">
    <property type="protein sequence ID" value="GAA5484257.1"/>
    <property type="molecule type" value="Genomic_DNA"/>
</dbReference>
<dbReference type="InterPro" id="IPR000092">
    <property type="entry name" value="Polyprenyl_synt"/>
</dbReference>
<evidence type="ECO:0000256" key="2">
    <source>
        <dbReference type="ARBA" id="ARBA00006706"/>
    </source>
</evidence>